<keyword evidence="1" id="KW-1133">Transmembrane helix</keyword>
<keyword evidence="1" id="KW-0812">Transmembrane</keyword>
<accession>A0ABX2CS19</accession>
<evidence type="ECO:0000256" key="1">
    <source>
        <dbReference type="SAM" id="Phobius"/>
    </source>
</evidence>
<feature type="transmembrane region" description="Helical" evidence="1">
    <location>
        <begin position="224"/>
        <end position="241"/>
    </location>
</feature>
<organism evidence="2 3">
    <name type="scientific">Microcoleus asticus IPMA8</name>
    <dbReference type="NCBI Taxonomy" id="2563858"/>
    <lineage>
        <taxon>Bacteria</taxon>
        <taxon>Bacillati</taxon>
        <taxon>Cyanobacteriota</taxon>
        <taxon>Cyanophyceae</taxon>
        <taxon>Oscillatoriophycideae</taxon>
        <taxon>Oscillatoriales</taxon>
        <taxon>Microcoleaceae</taxon>
        <taxon>Microcoleus</taxon>
        <taxon>Microcoleus asticus</taxon>
    </lineage>
</organism>
<feature type="transmembrane region" description="Helical" evidence="1">
    <location>
        <begin position="188"/>
        <end position="217"/>
    </location>
</feature>
<dbReference type="Proteomes" id="UP000702425">
    <property type="component" value="Unassembled WGS sequence"/>
</dbReference>
<feature type="transmembrane region" description="Helical" evidence="1">
    <location>
        <begin position="261"/>
        <end position="280"/>
    </location>
</feature>
<sequence>MTLTNIRFPKENPFYLIKVRHILGWWFLLSRGIYFQIAIISSRGMLFDGTQPLVYQIVPVYLSILILGLVWRQCRLAGIEIKYLVGKVPDRYQWLPLVCLAIATVVFSLSVFQIFYYFLSFIVPFFVLKILNDERNSSILITASETFSPALYYLIFAMGCAIQPIFSAFVWISIILQRWAVKWGNISGIIAVCLLYITFDYQYFISIIISFLIHIILYTKNRSLLIVIIFSALESLSFTMWNLVFVGNQTGNVLDVFRSQIQLGVLFFVWSAPWVIGFIYKNWSVLKGSLPYFANAAEAEKIKADSET</sequence>
<feature type="transmembrane region" description="Helical" evidence="1">
    <location>
        <begin position="53"/>
        <end position="71"/>
    </location>
</feature>
<feature type="transmembrane region" description="Helical" evidence="1">
    <location>
        <begin position="21"/>
        <end position="41"/>
    </location>
</feature>
<keyword evidence="3" id="KW-1185">Reference proteome</keyword>
<keyword evidence="1" id="KW-0472">Membrane</keyword>
<dbReference type="RefSeq" id="WP_172185894.1">
    <property type="nucleotide sequence ID" value="NZ_CAWPPK010000013.1"/>
</dbReference>
<dbReference type="EMBL" id="SRRZ01000011">
    <property type="protein sequence ID" value="NQE33206.1"/>
    <property type="molecule type" value="Genomic_DNA"/>
</dbReference>
<evidence type="ECO:0000313" key="2">
    <source>
        <dbReference type="EMBL" id="NQE33206.1"/>
    </source>
</evidence>
<reference evidence="2 3" key="1">
    <citation type="journal article" date="2020" name="Sci. Rep.">
        <title>A novel cyanobacterial geosmin producer, revising GeoA distribution and dispersion patterns in Bacteria.</title>
        <authorList>
            <person name="Churro C."/>
            <person name="Semedo-Aguiar A.P."/>
            <person name="Silva A.D."/>
            <person name="Pereira-Leal J.B."/>
            <person name="Leite R.B."/>
        </authorList>
    </citation>
    <scope>NUCLEOTIDE SEQUENCE [LARGE SCALE GENOMIC DNA]</scope>
    <source>
        <strain evidence="2 3">IPMA8</strain>
    </source>
</reference>
<feature type="transmembrane region" description="Helical" evidence="1">
    <location>
        <begin position="151"/>
        <end position="176"/>
    </location>
</feature>
<name>A0ABX2CS19_9CYAN</name>
<feature type="transmembrane region" description="Helical" evidence="1">
    <location>
        <begin position="92"/>
        <end position="108"/>
    </location>
</feature>
<gene>
    <name evidence="2" type="ORF">E5S67_00924</name>
</gene>
<comment type="caution">
    <text evidence="2">The sequence shown here is derived from an EMBL/GenBank/DDBJ whole genome shotgun (WGS) entry which is preliminary data.</text>
</comment>
<evidence type="ECO:0000313" key="3">
    <source>
        <dbReference type="Proteomes" id="UP000702425"/>
    </source>
</evidence>
<protein>
    <submittedName>
        <fullName evidence="2">Uncharacterized protein</fullName>
    </submittedName>
</protein>
<proteinExistence type="predicted"/>